<evidence type="ECO:0000313" key="9">
    <source>
        <dbReference type="EMBL" id="OWJ53981.1"/>
    </source>
</evidence>
<dbReference type="STRING" id="1273541.Pyrde_0464"/>
<dbReference type="Pfam" id="PF02996">
    <property type="entry name" value="Prefoldin"/>
    <property type="match status" value="1"/>
</dbReference>
<dbReference type="KEGG" id="pdl:Pyrde_0464"/>
<evidence type="ECO:0000256" key="4">
    <source>
        <dbReference type="ARBA" id="ARBA00025077"/>
    </source>
</evidence>
<name>A0A0P0N265_9CREN</name>
<keyword evidence="3 5" id="KW-0143">Chaperone</keyword>
<reference evidence="9 11" key="2">
    <citation type="submission" date="2017-05" db="EMBL/GenBank/DDBJ databases">
        <title>The draft genome of the hyperthermophilic archaeon 'Pyrodictium delaneyi strain Hulk', an iron and nitrate reducer, reveals the capacity for sulfate reduction.</title>
        <authorList>
            <person name="Demey L.M."/>
            <person name="Miller C."/>
            <person name="Manzella M."/>
            <person name="Reguera G."/>
            <person name="Kashefi K."/>
        </authorList>
    </citation>
    <scope>NUCLEOTIDE SEQUENCE [LARGE SCALE GENOMIC DNA]</scope>
    <source>
        <strain evidence="9 11">Hulk</strain>
    </source>
</reference>
<comment type="similarity">
    <text evidence="5">Belongs to the prefoldin alpha subunit family.</text>
</comment>
<keyword evidence="5" id="KW-0963">Cytoplasm</keyword>
<evidence type="ECO:0000256" key="2">
    <source>
        <dbReference type="ARBA" id="ARBA00011716"/>
    </source>
</evidence>
<dbReference type="NCBIfam" id="TIGR00293">
    <property type="entry name" value="prefoldin subunit alpha"/>
    <property type="match status" value="1"/>
</dbReference>
<evidence type="ECO:0000256" key="7">
    <source>
        <dbReference type="SAM" id="Coils"/>
    </source>
</evidence>
<evidence type="ECO:0000313" key="10">
    <source>
        <dbReference type="Proteomes" id="UP000058613"/>
    </source>
</evidence>
<evidence type="ECO:0000256" key="1">
    <source>
        <dbReference type="ARBA" id="ARBA00010048"/>
    </source>
</evidence>
<comment type="subcellular location">
    <subcellularLocation>
        <location evidence="5">Cytoplasm</location>
    </subcellularLocation>
</comment>
<dbReference type="GO" id="GO:0051082">
    <property type="term" value="F:unfolded protein binding"/>
    <property type="evidence" value="ECO:0007669"/>
    <property type="project" value="UniProtKB-UniRule"/>
</dbReference>
<dbReference type="HAMAP" id="MF_00308">
    <property type="entry name" value="PfdA"/>
    <property type="match status" value="1"/>
</dbReference>
<feature type="coiled-coil region" evidence="7">
    <location>
        <begin position="9"/>
        <end position="43"/>
    </location>
</feature>
<feature type="coiled-coil region" evidence="7">
    <location>
        <begin position="97"/>
        <end position="131"/>
    </location>
</feature>
<gene>
    <name evidence="5" type="primary">pfdA</name>
    <name evidence="9" type="ORF">Pdsh_08875</name>
    <name evidence="8" type="ORF">Pyrde_0464</name>
</gene>
<dbReference type="GO" id="GO:0016272">
    <property type="term" value="C:prefoldin complex"/>
    <property type="evidence" value="ECO:0007669"/>
    <property type="project" value="UniProtKB-UniRule"/>
</dbReference>
<dbReference type="Proteomes" id="UP000196694">
    <property type="component" value="Unassembled WGS sequence"/>
</dbReference>
<dbReference type="GO" id="GO:0006457">
    <property type="term" value="P:protein folding"/>
    <property type="evidence" value="ECO:0007669"/>
    <property type="project" value="UniProtKB-UniRule"/>
</dbReference>
<organism evidence="8 10">
    <name type="scientific">Pyrodictium delaneyi</name>
    <dbReference type="NCBI Taxonomy" id="1273541"/>
    <lineage>
        <taxon>Archaea</taxon>
        <taxon>Thermoproteota</taxon>
        <taxon>Thermoprotei</taxon>
        <taxon>Desulfurococcales</taxon>
        <taxon>Pyrodictiaceae</taxon>
        <taxon>Pyrodictium</taxon>
    </lineage>
</organism>
<dbReference type="GeneID" id="26098792"/>
<proteinExistence type="inferred from homology"/>
<evidence type="ECO:0000256" key="3">
    <source>
        <dbReference type="ARBA" id="ARBA00023186"/>
    </source>
</evidence>
<evidence type="ECO:0000313" key="8">
    <source>
        <dbReference type="EMBL" id="ALL00514.1"/>
    </source>
</evidence>
<dbReference type="InterPro" id="IPR009053">
    <property type="entry name" value="Prefoldin"/>
</dbReference>
<evidence type="ECO:0000313" key="11">
    <source>
        <dbReference type="Proteomes" id="UP000196694"/>
    </source>
</evidence>
<comment type="function">
    <text evidence="4 5">Molecular chaperone capable of stabilizing a range of proteins. Seems to fulfill an ATP-independent, HSP70-like function in archaeal de novo protein folding.</text>
</comment>
<dbReference type="GO" id="GO:0005737">
    <property type="term" value="C:cytoplasm"/>
    <property type="evidence" value="ECO:0007669"/>
    <property type="project" value="UniProtKB-SubCell"/>
</dbReference>
<dbReference type="RefSeq" id="WP_055407868.1">
    <property type="nucleotide sequence ID" value="NZ_CP013011.1"/>
</dbReference>
<dbReference type="SUPFAM" id="SSF46579">
    <property type="entry name" value="Prefoldin"/>
    <property type="match status" value="1"/>
</dbReference>
<dbReference type="Proteomes" id="UP000058613">
    <property type="component" value="Chromosome"/>
</dbReference>
<keyword evidence="7" id="KW-0175">Coiled coil</keyword>
<reference evidence="8 10" key="1">
    <citation type="submission" date="2015-10" db="EMBL/GenBank/DDBJ databases">
        <title>Complete genome sequence of hyperthermophilic archaeon Pyrodictium delaneyi Su06.</title>
        <authorList>
            <person name="Jung J.-H."/>
            <person name="Lin J."/>
            <person name="Holden J.F."/>
            <person name="Park C.-S."/>
        </authorList>
    </citation>
    <scope>NUCLEOTIDE SEQUENCE [LARGE SCALE GENOMIC DNA]</scope>
    <source>
        <strain evidence="8 10">Su06</strain>
    </source>
</reference>
<dbReference type="EMBL" id="NCQP01000007">
    <property type="protein sequence ID" value="OWJ53981.1"/>
    <property type="molecule type" value="Genomic_DNA"/>
</dbReference>
<dbReference type="Gene3D" id="1.10.287.370">
    <property type="match status" value="1"/>
</dbReference>
<dbReference type="AlphaFoldDB" id="A0A0P0N265"/>
<comment type="similarity">
    <text evidence="1">Belongs to the prefoldin subunit alpha family.</text>
</comment>
<evidence type="ECO:0000256" key="6">
    <source>
        <dbReference type="NCBIfam" id="TIGR00293"/>
    </source>
</evidence>
<dbReference type="InterPro" id="IPR004127">
    <property type="entry name" value="Prefoldin_subunit_alpha"/>
</dbReference>
<dbReference type="EMBL" id="CP013011">
    <property type="protein sequence ID" value="ALL00514.1"/>
    <property type="molecule type" value="Genomic_DNA"/>
</dbReference>
<keyword evidence="11" id="KW-1185">Reference proteome</keyword>
<evidence type="ECO:0000256" key="5">
    <source>
        <dbReference type="HAMAP-Rule" id="MF_00308"/>
    </source>
</evidence>
<dbReference type="OrthoDB" id="15164at2157"/>
<accession>A0A0P0N265</accession>
<protein>
    <recommendedName>
        <fullName evidence="5 6">Prefoldin subunit alpha</fullName>
    </recommendedName>
    <alternativeName>
        <fullName evidence="5">GimC subunit alpha</fullName>
    </alternativeName>
</protein>
<comment type="subunit">
    <text evidence="2 5">Heterohexamer of two alpha and four beta subunits.</text>
</comment>
<dbReference type="InterPro" id="IPR011599">
    <property type="entry name" value="PFD_alpha_archaea"/>
</dbReference>
<sequence length="148" mass="16598">MSTQQTITLEEAIEQLTLLENQIKQLQTATAELESRLIQLSAVEEALMNIRNGAEDALVPLDSRGGVLVRASIKPLEKILVHVGLDLFVEVPHEKALKFIREERASTSKLLDAYQRELAKLTQYYAALRSAVEQSLQAGMAQTRQRQQ</sequence>